<comment type="subunit">
    <text evidence="10">Interacts with TamB to form the translocation and assembly module (TAM).</text>
</comment>
<dbReference type="OrthoDB" id="9769707at2"/>
<feature type="region of interest" description="Disordered" evidence="11">
    <location>
        <begin position="516"/>
        <end position="549"/>
    </location>
</feature>
<dbReference type="GO" id="GO:0097347">
    <property type="term" value="C:TAM protein secretion complex"/>
    <property type="evidence" value="ECO:0007669"/>
    <property type="project" value="TreeGrafter"/>
</dbReference>
<dbReference type="GO" id="GO:0009279">
    <property type="term" value="C:cell outer membrane"/>
    <property type="evidence" value="ECO:0007669"/>
    <property type="project" value="UniProtKB-SubCell"/>
</dbReference>
<dbReference type="RefSeq" id="WP_088822816.1">
    <property type="nucleotide sequence ID" value="NZ_FZLN01000001.1"/>
</dbReference>
<evidence type="ECO:0000259" key="12">
    <source>
        <dbReference type="Pfam" id="PF01103"/>
    </source>
</evidence>
<dbReference type="InterPro" id="IPR000184">
    <property type="entry name" value="Bac_surfAg_D15"/>
</dbReference>
<evidence type="ECO:0000313" key="14">
    <source>
        <dbReference type="EMBL" id="SNQ28792.1"/>
    </source>
</evidence>
<feature type="compositionally biased region" description="Basic and acidic residues" evidence="11">
    <location>
        <begin position="52"/>
        <end position="63"/>
    </location>
</feature>
<evidence type="ECO:0000313" key="15">
    <source>
        <dbReference type="Proteomes" id="UP000243463"/>
    </source>
</evidence>
<accession>A0A217EES1</accession>
<keyword evidence="8" id="KW-0998">Cell outer membrane</keyword>
<evidence type="ECO:0000259" key="13">
    <source>
        <dbReference type="Pfam" id="PF17243"/>
    </source>
</evidence>
<feature type="region of interest" description="Disordered" evidence="11">
    <location>
        <begin position="46"/>
        <end position="87"/>
    </location>
</feature>
<evidence type="ECO:0000256" key="5">
    <source>
        <dbReference type="ARBA" id="ARBA00022692"/>
    </source>
</evidence>
<organism evidence="14 15">
    <name type="scientific">Acinetobacter apis</name>
    <dbReference type="NCBI Taxonomy" id="1229165"/>
    <lineage>
        <taxon>Bacteria</taxon>
        <taxon>Pseudomonadati</taxon>
        <taxon>Pseudomonadota</taxon>
        <taxon>Gammaproteobacteria</taxon>
        <taxon>Moraxellales</taxon>
        <taxon>Moraxellaceae</taxon>
        <taxon>Acinetobacter</taxon>
    </lineage>
</organism>
<keyword evidence="15" id="KW-1185">Reference proteome</keyword>
<dbReference type="Pfam" id="PF17243">
    <property type="entry name" value="POTRA_TamA_1"/>
    <property type="match status" value="1"/>
</dbReference>
<feature type="compositionally biased region" description="Acidic residues" evidence="11">
    <location>
        <begin position="539"/>
        <end position="549"/>
    </location>
</feature>
<evidence type="ECO:0000256" key="3">
    <source>
        <dbReference type="ARBA" id="ARBA00015419"/>
    </source>
</evidence>
<dbReference type="Gene3D" id="3.10.20.310">
    <property type="entry name" value="membrane protein fhac"/>
    <property type="match status" value="3"/>
</dbReference>
<comment type="subcellular location">
    <subcellularLocation>
        <location evidence="1">Cell outer membrane</location>
    </subcellularLocation>
</comment>
<dbReference type="EMBL" id="FZLN01000001">
    <property type="protein sequence ID" value="SNQ28792.1"/>
    <property type="molecule type" value="Genomic_DNA"/>
</dbReference>
<name>A0A217EES1_9GAMM</name>
<evidence type="ECO:0000256" key="4">
    <source>
        <dbReference type="ARBA" id="ARBA00022452"/>
    </source>
</evidence>
<keyword evidence="7" id="KW-0472">Membrane</keyword>
<protein>
    <recommendedName>
        <fullName evidence="3">Translocation and assembly module subunit TamA</fullName>
    </recommendedName>
    <alternativeName>
        <fullName evidence="9">Autotransporter assembly factor TamA</fullName>
    </alternativeName>
</protein>
<dbReference type="InterPro" id="IPR035243">
    <property type="entry name" value="TamA_POTRA_Dom_1"/>
</dbReference>
<dbReference type="AlphaFoldDB" id="A0A217EES1"/>
<dbReference type="InterPro" id="IPR039910">
    <property type="entry name" value="D15-like"/>
</dbReference>
<evidence type="ECO:0000256" key="2">
    <source>
        <dbReference type="ARBA" id="ARBA00010248"/>
    </source>
</evidence>
<evidence type="ECO:0000256" key="7">
    <source>
        <dbReference type="ARBA" id="ARBA00023136"/>
    </source>
</evidence>
<proteinExistence type="inferred from homology"/>
<feature type="domain" description="TamA POTRA" evidence="13">
    <location>
        <begin position="243"/>
        <end position="311"/>
    </location>
</feature>
<gene>
    <name evidence="14" type="ORF">SAMN05444584_0718</name>
</gene>
<dbReference type="PANTHER" id="PTHR12815">
    <property type="entry name" value="SORTING AND ASSEMBLY MACHINERY SAMM50 PROTEIN FAMILY MEMBER"/>
    <property type="match status" value="1"/>
</dbReference>
<keyword evidence="6" id="KW-0732">Signal</keyword>
<dbReference type="Proteomes" id="UP000243463">
    <property type="component" value="Unassembled WGS sequence"/>
</dbReference>
<keyword evidence="5" id="KW-0812">Transmembrane</keyword>
<dbReference type="Pfam" id="PF01103">
    <property type="entry name" value="Omp85"/>
    <property type="match status" value="1"/>
</dbReference>
<dbReference type="Gene3D" id="2.40.160.50">
    <property type="entry name" value="membrane protein fhac: a member of the omp85/tpsb transporter family"/>
    <property type="match status" value="1"/>
</dbReference>
<evidence type="ECO:0000256" key="6">
    <source>
        <dbReference type="ARBA" id="ARBA00022729"/>
    </source>
</evidence>
<dbReference type="PANTHER" id="PTHR12815:SF47">
    <property type="entry name" value="TRANSLOCATION AND ASSEMBLY MODULE SUBUNIT TAMA"/>
    <property type="match status" value="1"/>
</dbReference>
<feature type="compositionally biased region" description="Basic and acidic residues" evidence="11">
    <location>
        <begin position="529"/>
        <end position="538"/>
    </location>
</feature>
<reference evidence="15" key="1">
    <citation type="submission" date="2017-06" db="EMBL/GenBank/DDBJ databases">
        <authorList>
            <person name="Varghese N."/>
            <person name="Submissions S."/>
        </authorList>
    </citation>
    <scope>NUCLEOTIDE SEQUENCE [LARGE SCALE GENOMIC DNA]</scope>
    <source>
        <strain evidence="15">ANC 5114</strain>
    </source>
</reference>
<evidence type="ECO:0000256" key="9">
    <source>
        <dbReference type="ARBA" id="ARBA00033063"/>
    </source>
</evidence>
<keyword evidence="4" id="KW-1134">Transmembrane beta strand</keyword>
<comment type="similarity">
    <text evidence="2">Belongs to the TamA family.</text>
</comment>
<evidence type="ECO:0000256" key="8">
    <source>
        <dbReference type="ARBA" id="ARBA00023237"/>
    </source>
</evidence>
<sequence length="908" mass="101151">MLLKTHFKKLLLVQHVQSILKISDLHHLVCVSILLSFCSSYANAQQEPPSLDQRKDTAQESEKGSASIPSVTQNTSLDTSQDLKNQSATDSMQLLEQQQKNPALTDFKPIDLSELENLPVSTVDPKIAQEIDQAAAAAKQQAIDNRKANQPIINTGISPQTQQQLTQIDEQAVNVTEFRQSIEAAHNNDIKNAREGNSSTKGAIFNDSTFEIQPEKKEEKGFFKRLVAKLKPTSFSIPKITAEVEGAGETLLATNIKNKLSTFTQEAFEDYTAALPQLRSQATQAAQAVGYYDATFKFQKLSNTKVKVIVTPNEPVKVQSQNIEFTGAGENEPQFQVIRLIPELDVGSILNQGSYDKTKLRITDVASDNGYFDGYWRLHDLRIQRPENVADINLKYETGERYKLANVEFRMSDPKKPFPLRMSVLKSLVPWQPGDDYTSWRINTLANGLTNSRYFNWSLVETIKPDPLTKVEELPPDIQKLVDERKITKGEALATNPDDEIANQADVVATPPIKQNVVDEKSFAGTENKTSKNKKDDVVDQQDQQEDDNELAAMKADARKKKEIPVVVTLNADKLNSAELGVGFGTDTGVRLRTQYRRAIVNSYGHAFDANMELSQIRQAIDTHYTIPYKHPINDYFNLVTGYEREEFTGVGPSTSLTIQSGIAGAERVIRNPIGGWQHTFGFRYRLDKIQQVGNVNSDDIPAAFLRPGSNPNQQALLFGYQLSKTDSNDAVNPVKGFKQNYKIQLGSKSVVSDANMAILSADWGFLYSLGENYNHQFVLGAQVAYIFTDDFNNVPYNLRFFAGGDQSLRGFDYKTLSPEENGYRIGGQALAVGSVEYNYQFKPGWRAAVFTDFGNAFDKTFSNSAAYSVGLGIRWQSPIGPIRLDIASGISDPGRPIRLHFFIGSQI</sequence>
<feature type="compositionally biased region" description="Polar residues" evidence="11">
    <location>
        <begin position="67"/>
        <end position="87"/>
    </location>
</feature>
<feature type="domain" description="Bacterial surface antigen (D15)" evidence="12">
    <location>
        <begin position="605"/>
        <end position="906"/>
    </location>
</feature>
<evidence type="ECO:0000256" key="11">
    <source>
        <dbReference type="SAM" id="MobiDB-lite"/>
    </source>
</evidence>
<evidence type="ECO:0000256" key="10">
    <source>
        <dbReference type="ARBA" id="ARBA00093548"/>
    </source>
</evidence>
<evidence type="ECO:0000256" key="1">
    <source>
        <dbReference type="ARBA" id="ARBA00004442"/>
    </source>
</evidence>
<dbReference type="GO" id="GO:0009306">
    <property type="term" value="P:protein secretion"/>
    <property type="evidence" value="ECO:0007669"/>
    <property type="project" value="TreeGrafter"/>
</dbReference>